<dbReference type="Gene3D" id="4.10.240.10">
    <property type="entry name" value="Zn(2)-C6 fungal-type DNA-binding domain"/>
    <property type="match status" value="1"/>
</dbReference>
<reference evidence="9" key="2">
    <citation type="journal article" date="2014" name="PLoS Genet.">
        <title>Signature gene expression reveals novel clues to the molecular mechanisms of dimorphic transition in Penicillium marneffei.</title>
        <authorList>
            <person name="Yang E."/>
            <person name="Wang G."/>
            <person name="Cai J."/>
            <person name="Woo P.C."/>
            <person name="Lau S.K."/>
            <person name="Yuen K.-Y."/>
            <person name="Chow W.-N."/>
            <person name="Lin X."/>
        </authorList>
    </citation>
    <scope>NUCLEOTIDE SEQUENCE</scope>
    <source>
        <strain evidence="9">PM1</strain>
    </source>
</reference>
<feature type="domain" description="Xylanolytic transcriptional activator regulatory" evidence="8">
    <location>
        <begin position="276"/>
        <end position="355"/>
    </location>
</feature>
<dbReference type="EMBL" id="JPOX01000030">
    <property type="protein sequence ID" value="KFX44141.1"/>
    <property type="molecule type" value="Genomic_DNA"/>
</dbReference>
<dbReference type="AlphaFoldDB" id="A0A093VBQ3"/>
<dbReference type="GO" id="GO:0006351">
    <property type="term" value="P:DNA-templated transcription"/>
    <property type="evidence" value="ECO:0007669"/>
    <property type="project" value="InterPro"/>
</dbReference>
<keyword evidence="4" id="KW-0238">DNA-binding</keyword>
<name>A0A093VBQ3_TALMA</name>
<evidence type="ECO:0000256" key="6">
    <source>
        <dbReference type="ARBA" id="ARBA00023242"/>
    </source>
</evidence>
<evidence type="ECO:0000256" key="1">
    <source>
        <dbReference type="ARBA" id="ARBA00004123"/>
    </source>
</evidence>
<dbReference type="InterPro" id="IPR050987">
    <property type="entry name" value="AtrR-like"/>
</dbReference>
<keyword evidence="5" id="KW-0804">Transcription</keyword>
<comment type="caution">
    <text evidence="9">The sequence shown here is derived from an EMBL/GenBank/DDBJ whole genome shotgun (WGS) entry which is preliminary data.</text>
</comment>
<sequence>MAESSSAPASALTAVSIDPTVIRCDRLDPCKSCVAANTVCGRLRRQTRQRKTNRQVIDILTERIRLLTERVLQLENMANHDGAGLDEDVPDAPAISGQTLGLFAHEDVGPDDWGIDEGSNQVAPDISKEFMNDAESQAAQPSTSQTSAPAKSTHTNIATSPGEPQLDLSVLQRVALNEVLAVLDEFTKASSLQDWSIGSRDDAGNDKNPAAMLLDRQEELPDEIQEHIEPIKRRKFFDVLSKVDKITFRTPPSLHMLRAQCIGVVILQSFGNVPEAWSMMIAASRTFVALGCDTFQKDSLSSTNNKTWADPDEDREACIAWCYQLDRSMSLLLRRPPLLPKSSTPPRLAFSPLDDKISWKLHFIHLSLDLTHIQGLISFVTRDAGLKPQWKDLEPLHNELKDLWERLDTLSTDIAKSRLLQKAAVDCARKCFESFLDLTRDGHKIEMIDLSWDLLLYSLSPLCVLAYNIVRTRGAGDLKLLEDFAGFIFTRIIKKSPDNNPLATPICNLYRSITNICRPLISAAPSTTAGQSSYLTNHTPHRKNFMNFEHFFGGDASATGSSSSNPTGTSSATTRNQSQNRNRNSTNAAAEGNGARIDDGIEYASVTEEQFMKLLMCRVSIGWSD</sequence>
<reference key="1">
    <citation type="journal article" date="2014" name="PLoS Genet.">
        <title>Signature Gene Expression Reveals Novel Clues to the Molecular Mechanisms of Dimorphic Transition in Penicillium marneffei.</title>
        <authorList>
            <person name="Yang E."/>
            <person name="Wang G."/>
            <person name="Cai J."/>
            <person name="Woo P.C."/>
            <person name="Lau S.K."/>
            <person name="Yuen K.-Y."/>
            <person name="Chow W.-N."/>
            <person name="Lin X."/>
        </authorList>
    </citation>
    <scope>NUCLEOTIDE SEQUENCE [LARGE SCALE GENOMIC DNA]</scope>
    <source>
        <strain>PM1</strain>
    </source>
</reference>
<dbReference type="GO" id="GO:0003677">
    <property type="term" value="F:DNA binding"/>
    <property type="evidence" value="ECO:0007669"/>
    <property type="project" value="UniProtKB-KW"/>
</dbReference>
<feature type="compositionally biased region" description="Low complexity" evidence="7">
    <location>
        <begin position="136"/>
        <end position="150"/>
    </location>
</feature>
<dbReference type="InterPro" id="IPR007219">
    <property type="entry name" value="XnlR_reg_dom"/>
</dbReference>
<evidence type="ECO:0000256" key="3">
    <source>
        <dbReference type="ARBA" id="ARBA00023015"/>
    </source>
</evidence>
<accession>A0A093VBQ3</accession>
<protein>
    <recommendedName>
        <fullName evidence="8">Xylanolytic transcriptional activator regulatory domain-containing protein</fullName>
    </recommendedName>
</protein>
<dbReference type="eggNOG" id="ENOG502SHIH">
    <property type="taxonomic scope" value="Eukaryota"/>
</dbReference>
<organism evidence="9">
    <name type="scientific">Talaromyces marneffei PM1</name>
    <dbReference type="NCBI Taxonomy" id="1077442"/>
    <lineage>
        <taxon>Eukaryota</taxon>
        <taxon>Fungi</taxon>
        <taxon>Dikarya</taxon>
        <taxon>Ascomycota</taxon>
        <taxon>Pezizomycotina</taxon>
        <taxon>Eurotiomycetes</taxon>
        <taxon>Eurotiomycetidae</taxon>
        <taxon>Eurotiales</taxon>
        <taxon>Trichocomaceae</taxon>
        <taxon>Talaromyces</taxon>
        <taxon>Talaromyces sect. Talaromyces</taxon>
    </lineage>
</organism>
<dbReference type="Pfam" id="PF04082">
    <property type="entry name" value="Fungal_trans"/>
    <property type="match status" value="1"/>
</dbReference>
<keyword evidence="6" id="KW-0539">Nucleus</keyword>
<dbReference type="GO" id="GO:0008270">
    <property type="term" value="F:zinc ion binding"/>
    <property type="evidence" value="ECO:0007669"/>
    <property type="project" value="InterPro"/>
</dbReference>
<dbReference type="InterPro" id="IPR036864">
    <property type="entry name" value="Zn2-C6_fun-type_DNA-bd_sf"/>
</dbReference>
<evidence type="ECO:0000256" key="2">
    <source>
        <dbReference type="ARBA" id="ARBA00022723"/>
    </source>
</evidence>
<proteinExistence type="predicted"/>
<dbReference type="CDD" id="cd12148">
    <property type="entry name" value="fungal_TF_MHR"/>
    <property type="match status" value="1"/>
</dbReference>
<evidence type="ECO:0000256" key="5">
    <source>
        <dbReference type="ARBA" id="ARBA00023163"/>
    </source>
</evidence>
<dbReference type="PANTHER" id="PTHR46910:SF3">
    <property type="entry name" value="HALOTOLERANCE PROTEIN 9-RELATED"/>
    <property type="match status" value="1"/>
</dbReference>
<feature type="region of interest" description="Disordered" evidence="7">
    <location>
        <begin position="133"/>
        <end position="163"/>
    </location>
</feature>
<evidence type="ECO:0000256" key="7">
    <source>
        <dbReference type="SAM" id="MobiDB-lite"/>
    </source>
</evidence>
<feature type="compositionally biased region" description="Low complexity" evidence="7">
    <location>
        <begin position="557"/>
        <end position="590"/>
    </location>
</feature>
<evidence type="ECO:0000313" key="9">
    <source>
        <dbReference type="EMBL" id="KFX44141.1"/>
    </source>
</evidence>
<comment type="subcellular location">
    <subcellularLocation>
        <location evidence="1">Nucleus</location>
    </subcellularLocation>
</comment>
<keyword evidence="3" id="KW-0805">Transcription regulation</keyword>
<evidence type="ECO:0000259" key="8">
    <source>
        <dbReference type="SMART" id="SM00906"/>
    </source>
</evidence>
<dbReference type="GO" id="GO:0000981">
    <property type="term" value="F:DNA-binding transcription factor activity, RNA polymerase II-specific"/>
    <property type="evidence" value="ECO:0007669"/>
    <property type="project" value="InterPro"/>
</dbReference>
<gene>
    <name evidence="9" type="ORF">GQ26_0300590</name>
</gene>
<dbReference type="GO" id="GO:0005634">
    <property type="term" value="C:nucleus"/>
    <property type="evidence" value="ECO:0007669"/>
    <property type="project" value="UniProtKB-SubCell"/>
</dbReference>
<feature type="region of interest" description="Disordered" evidence="7">
    <location>
        <begin position="557"/>
        <end position="593"/>
    </location>
</feature>
<dbReference type="PANTHER" id="PTHR46910">
    <property type="entry name" value="TRANSCRIPTION FACTOR PDR1"/>
    <property type="match status" value="1"/>
</dbReference>
<evidence type="ECO:0000256" key="4">
    <source>
        <dbReference type="ARBA" id="ARBA00023125"/>
    </source>
</evidence>
<keyword evidence="2" id="KW-0479">Metal-binding</keyword>
<dbReference type="SMART" id="SM00906">
    <property type="entry name" value="Fungal_trans"/>
    <property type="match status" value="1"/>
</dbReference>
<dbReference type="HOGENOM" id="CLU_409492_0_0_1"/>